<name>A0ABV8V3L3_9GAMM</name>
<evidence type="ECO:0000256" key="1">
    <source>
        <dbReference type="SAM" id="SignalP"/>
    </source>
</evidence>
<gene>
    <name evidence="2" type="ORF">ACFOX3_05920</name>
</gene>
<evidence type="ECO:0000313" key="3">
    <source>
        <dbReference type="Proteomes" id="UP001595840"/>
    </source>
</evidence>
<comment type="caution">
    <text evidence="2">The sequence shown here is derived from an EMBL/GenBank/DDBJ whole genome shotgun (WGS) entry which is preliminary data.</text>
</comment>
<dbReference type="PROSITE" id="PS51257">
    <property type="entry name" value="PROKAR_LIPOPROTEIN"/>
    <property type="match status" value="1"/>
</dbReference>
<organism evidence="2 3">
    <name type="scientific">Simiduia curdlanivorans</name>
    <dbReference type="NCBI Taxonomy" id="1492769"/>
    <lineage>
        <taxon>Bacteria</taxon>
        <taxon>Pseudomonadati</taxon>
        <taxon>Pseudomonadota</taxon>
        <taxon>Gammaproteobacteria</taxon>
        <taxon>Cellvibrionales</taxon>
        <taxon>Cellvibrionaceae</taxon>
        <taxon>Simiduia</taxon>
    </lineage>
</organism>
<proteinExistence type="predicted"/>
<sequence>MKTISLSNLTALALVIFCGLSVQGCSEKPVSPDFSEREWLAMTTIFCTTNSEREVWQTRDRDKLALLQGSLTVQSPQFIDHIIKSHNHVIEIELAADQGLERWRLVINRDQGHVSFYQLENPTRSFTADSDAMFYRALNTLLKSHMSESLDIFRKCEMSD</sequence>
<evidence type="ECO:0008006" key="4">
    <source>
        <dbReference type="Google" id="ProtNLM"/>
    </source>
</evidence>
<feature type="signal peptide" evidence="1">
    <location>
        <begin position="1"/>
        <end position="24"/>
    </location>
</feature>
<protein>
    <recommendedName>
        <fullName evidence="4">Lipoprotein</fullName>
    </recommendedName>
</protein>
<dbReference type="Proteomes" id="UP001595840">
    <property type="component" value="Unassembled WGS sequence"/>
</dbReference>
<feature type="chain" id="PRO_5047028341" description="Lipoprotein" evidence="1">
    <location>
        <begin position="25"/>
        <end position="160"/>
    </location>
</feature>
<dbReference type="RefSeq" id="WP_290263867.1">
    <property type="nucleotide sequence ID" value="NZ_JAUFQG010000006.1"/>
</dbReference>
<accession>A0ABV8V3L3</accession>
<dbReference type="EMBL" id="JBHSCX010000004">
    <property type="protein sequence ID" value="MFC4361830.1"/>
    <property type="molecule type" value="Genomic_DNA"/>
</dbReference>
<keyword evidence="3" id="KW-1185">Reference proteome</keyword>
<evidence type="ECO:0000313" key="2">
    <source>
        <dbReference type="EMBL" id="MFC4361830.1"/>
    </source>
</evidence>
<keyword evidence="1" id="KW-0732">Signal</keyword>
<reference evidence="3" key="1">
    <citation type="journal article" date="2019" name="Int. J. Syst. Evol. Microbiol.">
        <title>The Global Catalogue of Microorganisms (GCM) 10K type strain sequencing project: providing services to taxonomists for standard genome sequencing and annotation.</title>
        <authorList>
            <consortium name="The Broad Institute Genomics Platform"/>
            <consortium name="The Broad Institute Genome Sequencing Center for Infectious Disease"/>
            <person name="Wu L."/>
            <person name="Ma J."/>
        </authorList>
    </citation>
    <scope>NUCLEOTIDE SEQUENCE [LARGE SCALE GENOMIC DNA]</scope>
    <source>
        <strain evidence="3">CECT 8570</strain>
    </source>
</reference>